<evidence type="ECO:0000313" key="4">
    <source>
        <dbReference type="WBParaSite" id="TASK_0000437901-mRNA-1"/>
    </source>
</evidence>
<dbReference type="InterPro" id="IPR042507">
    <property type="entry name" value="TBC1D19"/>
</dbReference>
<dbReference type="STRING" id="60517.A0A0R3W3A0"/>
<dbReference type="PROSITE" id="PS50086">
    <property type="entry name" value="TBC_RABGAP"/>
    <property type="match status" value="1"/>
</dbReference>
<proteinExistence type="predicted"/>
<reference evidence="4" key="1">
    <citation type="submission" date="2017-02" db="UniProtKB">
        <authorList>
            <consortium name="WormBaseParasite"/>
        </authorList>
    </citation>
    <scope>IDENTIFICATION</scope>
</reference>
<dbReference type="WBParaSite" id="TASK_0000437901-mRNA-1">
    <property type="protein sequence ID" value="TASK_0000437901-mRNA-1"/>
    <property type="gene ID" value="TASK_0000437901"/>
</dbReference>
<name>A0A0R3W3A0_TAEAS</name>
<dbReference type="Pfam" id="PF00566">
    <property type="entry name" value="RabGAP-TBC"/>
    <property type="match status" value="1"/>
</dbReference>
<dbReference type="OrthoDB" id="10249775at2759"/>
<protein>
    <submittedName>
        <fullName evidence="4">Rab-GAP TBC domain-containing protein</fullName>
    </submittedName>
</protein>
<dbReference type="Proteomes" id="UP000282613">
    <property type="component" value="Unassembled WGS sequence"/>
</dbReference>
<evidence type="ECO:0000313" key="3">
    <source>
        <dbReference type="Proteomes" id="UP000282613"/>
    </source>
</evidence>
<sequence length="242" mass="27952">MDLSSSAEARKYLEKGCPLGFRSKVWLLCLSINASNEDKMHYLKLKRKVSQSGLLVDHLVYKEMKLIVSNDDMYFVFVDYIYKVLLPFLRDPDVLRCKTKPFQGSISGGNDQTLYLTHIPPSGVVPFHGFSMYVSPLCYLYDDPVELYAVFRELYIRYFHKLHTITDDEESILSLCITFERILLEKEPQLVLHLVSIGAPPLQIAFRWLLRGFSGYLAAEQVLLLWDRILAWDSLEIIASES</sequence>
<dbReference type="InterPro" id="IPR000195">
    <property type="entry name" value="Rab-GAP-TBC_dom"/>
</dbReference>
<dbReference type="SUPFAM" id="SSF47923">
    <property type="entry name" value="Ypt/Rab-GAP domain of gyp1p"/>
    <property type="match status" value="1"/>
</dbReference>
<gene>
    <name evidence="2" type="ORF">TASK_LOCUS4380</name>
</gene>
<accession>A0A0R3W3A0</accession>
<evidence type="ECO:0000313" key="2">
    <source>
        <dbReference type="EMBL" id="VDK33326.1"/>
    </source>
</evidence>
<dbReference type="EMBL" id="UYRS01018344">
    <property type="protein sequence ID" value="VDK33326.1"/>
    <property type="molecule type" value="Genomic_DNA"/>
</dbReference>
<dbReference type="AlphaFoldDB" id="A0A0R3W3A0"/>
<keyword evidence="3" id="KW-1185">Reference proteome</keyword>
<organism evidence="4">
    <name type="scientific">Taenia asiatica</name>
    <name type="common">Asian tapeworm</name>
    <dbReference type="NCBI Taxonomy" id="60517"/>
    <lineage>
        <taxon>Eukaryota</taxon>
        <taxon>Metazoa</taxon>
        <taxon>Spiralia</taxon>
        <taxon>Lophotrochozoa</taxon>
        <taxon>Platyhelminthes</taxon>
        <taxon>Cestoda</taxon>
        <taxon>Eucestoda</taxon>
        <taxon>Cyclophyllidea</taxon>
        <taxon>Taeniidae</taxon>
        <taxon>Taenia</taxon>
    </lineage>
</organism>
<dbReference type="PANTHER" id="PTHR16110">
    <property type="entry name" value="TBC1 DOMAIN FAMILY MEMBER 19"/>
    <property type="match status" value="1"/>
</dbReference>
<dbReference type="InterPro" id="IPR035969">
    <property type="entry name" value="Rab-GAP_TBC_sf"/>
</dbReference>
<dbReference type="PANTHER" id="PTHR16110:SF1">
    <property type="entry name" value="TBC1 DOMAIN FAMILY MEMBER 19"/>
    <property type="match status" value="1"/>
</dbReference>
<feature type="domain" description="Rab-GAP TBC" evidence="1">
    <location>
        <begin position="16"/>
        <end position="233"/>
    </location>
</feature>
<reference evidence="2 3" key="2">
    <citation type="submission" date="2018-11" db="EMBL/GenBank/DDBJ databases">
        <authorList>
            <consortium name="Pathogen Informatics"/>
        </authorList>
    </citation>
    <scope>NUCLEOTIDE SEQUENCE [LARGE SCALE GENOMIC DNA]</scope>
</reference>
<dbReference type="Gene3D" id="1.10.472.80">
    <property type="entry name" value="Ypt/Rab-GAP domain of gyp1p, domain 3"/>
    <property type="match status" value="1"/>
</dbReference>
<evidence type="ECO:0000259" key="1">
    <source>
        <dbReference type="PROSITE" id="PS50086"/>
    </source>
</evidence>